<keyword evidence="7 8" id="KW-0663">Pyridoxal phosphate</keyword>
<evidence type="ECO:0000256" key="7">
    <source>
        <dbReference type="ARBA" id="ARBA00022898"/>
    </source>
</evidence>
<organism evidence="9 10">
    <name type="scientific">Kluyveromyces lactis (strain ATCC 8585 / CBS 2359 / DSM 70799 / NBRC 1267 / NRRL Y-1140 / WM37)</name>
    <name type="common">Yeast</name>
    <name type="synonym">Candida sphaerica</name>
    <dbReference type="NCBI Taxonomy" id="284590"/>
    <lineage>
        <taxon>Eukaryota</taxon>
        <taxon>Fungi</taxon>
        <taxon>Dikarya</taxon>
        <taxon>Ascomycota</taxon>
        <taxon>Saccharomycotina</taxon>
        <taxon>Saccharomycetes</taxon>
        <taxon>Saccharomycetales</taxon>
        <taxon>Saccharomycetaceae</taxon>
        <taxon>Kluyveromyces</taxon>
    </lineage>
</organism>
<comment type="cofactor">
    <cofactor evidence="1">
        <name>pyridoxal 5'-phosphate</name>
        <dbReference type="ChEBI" id="CHEBI:597326"/>
    </cofactor>
</comment>
<dbReference type="Gene3D" id="3.40.640.10">
    <property type="entry name" value="Type I PLP-dependent aspartate aminotransferase-like (Major domain)"/>
    <property type="match status" value="1"/>
</dbReference>
<evidence type="ECO:0000256" key="1">
    <source>
        <dbReference type="ARBA" id="ARBA00001933"/>
    </source>
</evidence>
<evidence type="ECO:0000256" key="8">
    <source>
        <dbReference type="RuleBase" id="RU003560"/>
    </source>
</evidence>
<dbReference type="GO" id="GO:0030170">
    <property type="term" value="F:pyridoxal phosphate binding"/>
    <property type="evidence" value="ECO:0007669"/>
    <property type="project" value="InterPro"/>
</dbReference>
<evidence type="ECO:0000256" key="4">
    <source>
        <dbReference type="ARBA" id="ARBA00022679"/>
    </source>
</evidence>
<keyword evidence="4" id="KW-0808">Transferase</keyword>
<dbReference type="InParanoid" id="Q6CWZ0"/>
<dbReference type="InterPro" id="IPR005814">
    <property type="entry name" value="Aminotrans_3"/>
</dbReference>
<comment type="similarity">
    <text evidence="8">Belongs to the class-III pyridoxal-phosphate-dependent aminotransferase family.</text>
</comment>
<dbReference type="KEGG" id="kla:KLLA0_B00429g"/>
<dbReference type="CDD" id="cd00610">
    <property type="entry name" value="OAT_like"/>
    <property type="match status" value="1"/>
</dbReference>
<keyword evidence="10" id="KW-1185">Reference proteome</keyword>
<dbReference type="EMBL" id="CR382122">
    <property type="protein sequence ID" value="CAH01942.1"/>
    <property type="molecule type" value="Genomic_DNA"/>
</dbReference>
<gene>
    <name evidence="9" type="ORF">KLLA0_B00429g</name>
</gene>
<evidence type="ECO:0000256" key="3">
    <source>
        <dbReference type="ARBA" id="ARBA00022576"/>
    </source>
</evidence>
<dbReference type="PANTHER" id="PTHR42684:SF17">
    <property type="entry name" value="ADENOSYLMETHIONINE-8-AMINO-7-OXONONANOATE AMINOTRANSFERASE"/>
    <property type="match status" value="1"/>
</dbReference>
<protein>
    <submittedName>
        <fullName evidence="9">KLLA0B00429p</fullName>
    </submittedName>
</protein>
<comment type="pathway">
    <text evidence="2">Cofactor biosynthesis; biotin biosynthesis.</text>
</comment>
<dbReference type="GO" id="GO:0004015">
    <property type="term" value="F:adenosylmethionine-8-amino-7-oxononanoate transaminase activity"/>
    <property type="evidence" value="ECO:0007669"/>
    <property type="project" value="InterPro"/>
</dbReference>
<sequence length="483" mass="54432">MNDECENDTKALLGFDKEHIWHPYSSMNSDQIILPVLRASGCKLIVADEQETKLIDGMSSWWCMIHGYNDERMNKALKKQIDDFSHVMFGGLTHFPAIRLAKNLLKFIDHPELDAVFFADSGSVAVEVSLKMALQYQFSLNCPKKKKFISVRRGYHGDTIGAMSVCDPINSMHSLYGDYLPQNIFVDAPPVVDTLCTSSLHVSLQFDDNYDEENNRKAIQDMEDTMRTYRDEVCAVILEPILQGAGGMRLYHPKYLVELKKLCLAFDIPLIFDEIATGFGRTGQAFAFKHCDVYQKMIGTPLSERVDVFPDILCVGKALTGGYMTMSAVIATKRIANVISAKGTATNGTFMHGPTFMANPLACAAANESLNIIMEGSWKRMVDRIEMQLYKEIYVELRNSDLYGKLINSLRIVGAIGVIELLEPVDATFFQINQINKGIFIRPFGKLVYIMPPYIISKEELTILTTGIKQLLSEWNTYKLENN</sequence>
<evidence type="ECO:0000256" key="5">
    <source>
        <dbReference type="ARBA" id="ARBA00022691"/>
    </source>
</evidence>
<dbReference type="FunCoup" id="Q6CWZ0">
    <property type="interactions" value="249"/>
</dbReference>
<keyword evidence="3" id="KW-0032">Aminotransferase</keyword>
<dbReference type="UniPathway" id="UPA00078"/>
<dbReference type="InterPro" id="IPR015421">
    <property type="entry name" value="PyrdxlP-dep_Trfase_major"/>
</dbReference>
<dbReference type="eggNOG" id="KOG1401">
    <property type="taxonomic scope" value="Eukaryota"/>
</dbReference>
<dbReference type="SUPFAM" id="SSF53383">
    <property type="entry name" value="PLP-dependent transferases"/>
    <property type="match status" value="1"/>
</dbReference>
<evidence type="ECO:0000256" key="6">
    <source>
        <dbReference type="ARBA" id="ARBA00022756"/>
    </source>
</evidence>
<dbReference type="AlphaFoldDB" id="Q6CWZ0"/>
<evidence type="ECO:0000313" key="9">
    <source>
        <dbReference type="EMBL" id="CAH01942.1"/>
    </source>
</evidence>
<keyword evidence="6" id="KW-0093">Biotin biosynthesis</keyword>
<dbReference type="InterPro" id="IPR015424">
    <property type="entry name" value="PyrdxlP-dep_Trfase"/>
</dbReference>
<evidence type="ECO:0000256" key="2">
    <source>
        <dbReference type="ARBA" id="ARBA00004746"/>
    </source>
</evidence>
<dbReference type="STRING" id="284590.Q6CWZ0"/>
<dbReference type="HOGENOM" id="CLU_016922_4_3_1"/>
<dbReference type="InterPro" id="IPR005815">
    <property type="entry name" value="BioA"/>
</dbReference>
<dbReference type="NCBIfam" id="TIGR00508">
    <property type="entry name" value="bioA"/>
    <property type="match status" value="1"/>
</dbReference>
<evidence type="ECO:0000313" key="10">
    <source>
        <dbReference type="Proteomes" id="UP000000598"/>
    </source>
</evidence>
<reference evidence="9 10" key="1">
    <citation type="journal article" date="2004" name="Nature">
        <title>Genome evolution in yeasts.</title>
        <authorList>
            <consortium name="Genolevures"/>
            <person name="Dujon B."/>
            <person name="Sherman D."/>
            <person name="Fischer G."/>
            <person name="Durrens P."/>
            <person name="Casaregola S."/>
            <person name="Lafontaine I."/>
            <person name="de Montigny J."/>
            <person name="Marck C."/>
            <person name="Neuveglise C."/>
            <person name="Talla E."/>
            <person name="Goffard N."/>
            <person name="Frangeul L."/>
            <person name="Aigle M."/>
            <person name="Anthouard V."/>
            <person name="Babour A."/>
            <person name="Barbe V."/>
            <person name="Barnay S."/>
            <person name="Blanchin S."/>
            <person name="Beckerich J.M."/>
            <person name="Beyne E."/>
            <person name="Bleykasten C."/>
            <person name="Boisrame A."/>
            <person name="Boyer J."/>
            <person name="Cattolico L."/>
            <person name="Confanioleri F."/>
            <person name="de Daruvar A."/>
            <person name="Despons L."/>
            <person name="Fabre E."/>
            <person name="Fairhead C."/>
            <person name="Ferry-Dumazet H."/>
            <person name="Groppi A."/>
            <person name="Hantraye F."/>
            <person name="Hennequin C."/>
            <person name="Jauniaux N."/>
            <person name="Joyet P."/>
            <person name="Kachouri R."/>
            <person name="Kerrest A."/>
            <person name="Koszul R."/>
            <person name="Lemaire M."/>
            <person name="Lesur I."/>
            <person name="Ma L."/>
            <person name="Muller H."/>
            <person name="Nicaud J.M."/>
            <person name="Nikolski M."/>
            <person name="Oztas S."/>
            <person name="Ozier-Kalogeropoulos O."/>
            <person name="Pellenz S."/>
            <person name="Potier S."/>
            <person name="Richard G.F."/>
            <person name="Straub M.L."/>
            <person name="Suleau A."/>
            <person name="Swennene D."/>
            <person name="Tekaia F."/>
            <person name="Wesolowski-Louvel M."/>
            <person name="Westhof E."/>
            <person name="Wirth B."/>
            <person name="Zeniou-Meyer M."/>
            <person name="Zivanovic I."/>
            <person name="Bolotin-Fukuhara M."/>
            <person name="Thierry A."/>
            <person name="Bouchier C."/>
            <person name="Caudron B."/>
            <person name="Scarpelli C."/>
            <person name="Gaillardin C."/>
            <person name="Weissenbach J."/>
            <person name="Wincker P."/>
            <person name="Souciet J.L."/>
        </authorList>
    </citation>
    <scope>NUCLEOTIDE SEQUENCE [LARGE SCALE GENOMIC DNA]</scope>
    <source>
        <strain evidence="10">ATCC 8585 / CBS 2359 / DSM 70799 / NBRC 1267 / NRRL Y-1140 / WM37</strain>
    </source>
</reference>
<name>Q6CWZ0_KLULA</name>
<keyword evidence="5" id="KW-0949">S-adenosyl-L-methionine</keyword>
<dbReference type="HAMAP" id="MF_00834">
    <property type="entry name" value="BioA"/>
    <property type="match status" value="1"/>
</dbReference>
<dbReference type="Proteomes" id="UP000000598">
    <property type="component" value="Chromosome B"/>
</dbReference>
<dbReference type="OMA" id="GGCFMHG"/>
<dbReference type="InterPro" id="IPR015422">
    <property type="entry name" value="PyrdxlP-dep_Trfase_small"/>
</dbReference>
<dbReference type="GO" id="GO:0009102">
    <property type="term" value="P:biotin biosynthetic process"/>
    <property type="evidence" value="ECO:0007669"/>
    <property type="project" value="UniProtKB-UniPathway"/>
</dbReference>
<dbReference type="Gene3D" id="3.90.1150.10">
    <property type="entry name" value="Aspartate Aminotransferase, domain 1"/>
    <property type="match status" value="1"/>
</dbReference>
<proteinExistence type="inferred from homology"/>
<accession>Q6CWZ0</accession>
<dbReference type="PaxDb" id="284590-Q6CWZ0"/>
<dbReference type="PANTHER" id="PTHR42684">
    <property type="entry name" value="ADENOSYLMETHIONINE-8-AMINO-7-OXONONANOATE AMINOTRANSFERASE"/>
    <property type="match status" value="1"/>
</dbReference>
<dbReference type="Pfam" id="PF00202">
    <property type="entry name" value="Aminotran_3"/>
    <property type="match status" value="1"/>
</dbReference>